<organism evidence="10 11">
    <name type="scientific">Vespula pensylvanica</name>
    <name type="common">Western yellow jacket</name>
    <name type="synonym">Wasp</name>
    <dbReference type="NCBI Taxonomy" id="30213"/>
    <lineage>
        <taxon>Eukaryota</taxon>
        <taxon>Metazoa</taxon>
        <taxon>Ecdysozoa</taxon>
        <taxon>Arthropoda</taxon>
        <taxon>Hexapoda</taxon>
        <taxon>Insecta</taxon>
        <taxon>Pterygota</taxon>
        <taxon>Neoptera</taxon>
        <taxon>Endopterygota</taxon>
        <taxon>Hymenoptera</taxon>
        <taxon>Apocrita</taxon>
        <taxon>Aculeata</taxon>
        <taxon>Vespoidea</taxon>
        <taxon>Vespidae</taxon>
        <taxon>Vespinae</taxon>
        <taxon>Vespula</taxon>
    </lineage>
</organism>
<comment type="subcellular location">
    <subcellularLocation>
        <location evidence="1">Nucleus</location>
    </subcellularLocation>
</comment>
<evidence type="ECO:0000313" key="11">
    <source>
        <dbReference type="Proteomes" id="UP000600918"/>
    </source>
</evidence>
<dbReference type="Gene3D" id="4.10.280.10">
    <property type="entry name" value="Helix-loop-helix DNA-binding domain"/>
    <property type="match status" value="1"/>
</dbReference>
<dbReference type="EMBL" id="JACSDY010000005">
    <property type="protein sequence ID" value="KAF7427688.1"/>
    <property type="molecule type" value="Genomic_DNA"/>
</dbReference>
<dbReference type="GO" id="GO:0061564">
    <property type="term" value="P:axon development"/>
    <property type="evidence" value="ECO:0007669"/>
    <property type="project" value="TreeGrafter"/>
</dbReference>
<feature type="region of interest" description="Disordered" evidence="8">
    <location>
        <begin position="233"/>
        <end position="264"/>
    </location>
</feature>
<keyword evidence="2" id="KW-0217">Developmental protein</keyword>
<name>A0A834P4R4_VESPE</name>
<dbReference type="Proteomes" id="UP000600918">
    <property type="component" value="Unassembled WGS sequence"/>
</dbReference>
<dbReference type="GO" id="GO:0070888">
    <property type="term" value="F:E-box binding"/>
    <property type="evidence" value="ECO:0007669"/>
    <property type="project" value="TreeGrafter"/>
</dbReference>
<dbReference type="GO" id="GO:0005634">
    <property type="term" value="C:nucleus"/>
    <property type="evidence" value="ECO:0007669"/>
    <property type="project" value="UniProtKB-SubCell"/>
</dbReference>
<dbReference type="GO" id="GO:0046982">
    <property type="term" value="F:protein heterodimerization activity"/>
    <property type="evidence" value="ECO:0007669"/>
    <property type="project" value="UniProtKB-ARBA"/>
</dbReference>
<keyword evidence="6" id="KW-0804">Transcription</keyword>
<accession>A0A834P4R4</accession>
<evidence type="ECO:0000256" key="6">
    <source>
        <dbReference type="ARBA" id="ARBA00023163"/>
    </source>
</evidence>
<evidence type="ECO:0000256" key="1">
    <source>
        <dbReference type="ARBA" id="ARBA00004123"/>
    </source>
</evidence>
<evidence type="ECO:0000256" key="5">
    <source>
        <dbReference type="ARBA" id="ARBA00023015"/>
    </source>
</evidence>
<gene>
    <name evidence="10" type="ORF">H0235_007382</name>
</gene>
<sequence length="329" mass="37526">MIEQIIGVISNSGSHPMILPVEFFYQRLAGTSEQEAGCVVAFSQDEEFAKGKERKRGEVHAGFQLIMALLSNHHSDYQSCSSDMLTSSYSTSTGRTYDPLYPSPYNSPNCEQVKTMYGENYVYKGELTPRRELENLDYAKNLEAEYSRTPEGYERGPCGVLTPVTPQRYESQHRMNHGMSPRTTLYEDNSMEYHPTAYCYENLAQKPKYQSMESDKTVCTIVESRRNCWDAISSTVQKNQSSPTIQPRRGRRRSSDVPPSPSVLKRRRLAANARERRRMNGLNDAFDKLREVVPSLGADHKLSKFETLQMAQTYIAALCELLEKHDGKR</sequence>
<evidence type="ECO:0000256" key="3">
    <source>
        <dbReference type="ARBA" id="ARBA00022782"/>
    </source>
</evidence>
<evidence type="ECO:0000256" key="8">
    <source>
        <dbReference type="SAM" id="MobiDB-lite"/>
    </source>
</evidence>
<dbReference type="FunFam" id="4.10.280.10:FF:000025">
    <property type="entry name" value="protein atonal homolog 7"/>
    <property type="match status" value="1"/>
</dbReference>
<dbReference type="GO" id="GO:0016360">
    <property type="term" value="P:sensory organ precursor cell fate determination"/>
    <property type="evidence" value="ECO:0007669"/>
    <property type="project" value="UniProtKB-ARBA"/>
</dbReference>
<dbReference type="InterPro" id="IPR050359">
    <property type="entry name" value="bHLH_transcription_factors"/>
</dbReference>
<evidence type="ECO:0000256" key="4">
    <source>
        <dbReference type="ARBA" id="ARBA00022902"/>
    </source>
</evidence>
<dbReference type="PROSITE" id="PS50888">
    <property type="entry name" value="BHLH"/>
    <property type="match status" value="1"/>
</dbReference>
<keyword evidence="3" id="KW-0221">Differentiation</keyword>
<dbReference type="Pfam" id="PF00010">
    <property type="entry name" value="HLH"/>
    <property type="match status" value="1"/>
</dbReference>
<proteinExistence type="predicted"/>
<evidence type="ECO:0000313" key="10">
    <source>
        <dbReference type="EMBL" id="KAF7427688.1"/>
    </source>
</evidence>
<keyword evidence="11" id="KW-1185">Reference proteome</keyword>
<dbReference type="InterPro" id="IPR036638">
    <property type="entry name" value="HLH_DNA-bd_sf"/>
</dbReference>
<dbReference type="AlphaFoldDB" id="A0A834P4R4"/>
<reference evidence="10" key="1">
    <citation type="journal article" date="2020" name="G3 (Bethesda)">
        <title>High-Quality Assemblies for Three Invasive Social Wasps from the &lt;i&gt;Vespula&lt;/i&gt; Genus.</title>
        <authorList>
            <person name="Harrop T.W.R."/>
            <person name="Guhlin J."/>
            <person name="McLaughlin G.M."/>
            <person name="Permina E."/>
            <person name="Stockwell P."/>
            <person name="Gilligan J."/>
            <person name="Le Lec M.F."/>
            <person name="Gruber M.A.M."/>
            <person name="Quinn O."/>
            <person name="Lovegrove M."/>
            <person name="Duncan E.J."/>
            <person name="Remnant E.J."/>
            <person name="Van Eeckhoven J."/>
            <person name="Graham B."/>
            <person name="Knapp R.A."/>
            <person name="Langford K.W."/>
            <person name="Kronenberg Z."/>
            <person name="Press M.O."/>
            <person name="Eacker S.M."/>
            <person name="Wilson-Rankin E.E."/>
            <person name="Purcell J."/>
            <person name="Lester P.J."/>
            <person name="Dearden P.K."/>
        </authorList>
    </citation>
    <scope>NUCLEOTIDE SEQUENCE</scope>
    <source>
        <strain evidence="10">Volc-1</strain>
    </source>
</reference>
<evidence type="ECO:0000256" key="7">
    <source>
        <dbReference type="ARBA" id="ARBA00023242"/>
    </source>
</evidence>
<feature type="domain" description="BHLH" evidence="9">
    <location>
        <begin position="266"/>
        <end position="318"/>
    </location>
</feature>
<dbReference type="SUPFAM" id="SSF47459">
    <property type="entry name" value="HLH, helix-loop-helix DNA-binding domain"/>
    <property type="match status" value="1"/>
</dbReference>
<comment type="caution">
    <text evidence="10">The sequence shown here is derived from an EMBL/GenBank/DDBJ whole genome shotgun (WGS) entry which is preliminary data.</text>
</comment>
<dbReference type="GO" id="GO:0000981">
    <property type="term" value="F:DNA-binding transcription factor activity, RNA polymerase II-specific"/>
    <property type="evidence" value="ECO:0007669"/>
    <property type="project" value="TreeGrafter"/>
</dbReference>
<dbReference type="PANTHER" id="PTHR19290">
    <property type="entry name" value="BASIC HELIX-LOOP-HELIX PROTEIN NEUROGENIN-RELATED"/>
    <property type="match status" value="1"/>
</dbReference>
<dbReference type="GO" id="GO:0045944">
    <property type="term" value="P:positive regulation of transcription by RNA polymerase II"/>
    <property type="evidence" value="ECO:0007669"/>
    <property type="project" value="TreeGrafter"/>
</dbReference>
<keyword evidence="5" id="KW-0805">Transcription regulation</keyword>
<dbReference type="SMART" id="SM00353">
    <property type="entry name" value="HLH"/>
    <property type="match status" value="1"/>
</dbReference>
<keyword evidence="7" id="KW-0539">Nucleus</keyword>
<dbReference type="PANTHER" id="PTHR19290:SF162">
    <property type="entry name" value="TRANSCRIPTION FACTOR ATOH7"/>
    <property type="match status" value="1"/>
</dbReference>
<dbReference type="CDD" id="cd19715">
    <property type="entry name" value="bHLH_TS_amos_like"/>
    <property type="match status" value="1"/>
</dbReference>
<evidence type="ECO:0000256" key="2">
    <source>
        <dbReference type="ARBA" id="ARBA00022473"/>
    </source>
</evidence>
<evidence type="ECO:0000259" key="9">
    <source>
        <dbReference type="PROSITE" id="PS50888"/>
    </source>
</evidence>
<dbReference type="InterPro" id="IPR011598">
    <property type="entry name" value="bHLH_dom"/>
</dbReference>
<keyword evidence="4" id="KW-0524">Neurogenesis</keyword>
<protein>
    <recommendedName>
        <fullName evidence="9">BHLH domain-containing protein</fullName>
    </recommendedName>
</protein>